<accession>A0A0C3PYZ5</accession>
<evidence type="ECO:0000313" key="3">
    <source>
        <dbReference type="Proteomes" id="UP000054248"/>
    </source>
</evidence>
<dbReference type="EMBL" id="KN823167">
    <property type="protein sequence ID" value="KIO20620.1"/>
    <property type="molecule type" value="Genomic_DNA"/>
</dbReference>
<sequence length="73" mass="8299">MLFENDVTPSDHSRGLVRFLTHVYTFLSHRAKCHSANIATHDRAHGHRAEHETEEGAKLQHPRLLVESEATCV</sequence>
<name>A0A0C3PYZ5_9AGAM</name>
<feature type="region of interest" description="Disordered" evidence="1">
    <location>
        <begin position="42"/>
        <end position="62"/>
    </location>
</feature>
<protein>
    <submittedName>
        <fullName evidence="2">Uncharacterized protein</fullName>
    </submittedName>
</protein>
<reference evidence="2 3" key="1">
    <citation type="submission" date="2014-04" db="EMBL/GenBank/DDBJ databases">
        <authorList>
            <consortium name="DOE Joint Genome Institute"/>
            <person name="Kuo A."/>
            <person name="Girlanda M."/>
            <person name="Perotto S."/>
            <person name="Kohler A."/>
            <person name="Nagy L.G."/>
            <person name="Floudas D."/>
            <person name="Copeland A."/>
            <person name="Barry K.W."/>
            <person name="Cichocki N."/>
            <person name="Veneault-Fourrey C."/>
            <person name="LaButti K."/>
            <person name="Lindquist E.A."/>
            <person name="Lipzen A."/>
            <person name="Lundell T."/>
            <person name="Morin E."/>
            <person name="Murat C."/>
            <person name="Sun H."/>
            <person name="Tunlid A."/>
            <person name="Henrissat B."/>
            <person name="Grigoriev I.V."/>
            <person name="Hibbett D.S."/>
            <person name="Martin F."/>
            <person name="Nordberg H.P."/>
            <person name="Cantor M.N."/>
            <person name="Hua S.X."/>
        </authorList>
    </citation>
    <scope>NUCLEOTIDE SEQUENCE [LARGE SCALE GENOMIC DNA]</scope>
    <source>
        <strain evidence="2 3">MUT 4182</strain>
    </source>
</reference>
<organism evidence="2 3">
    <name type="scientific">Tulasnella calospora MUT 4182</name>
    <dbReference type="NCBI Taxonomy" id="1051891"/>
    <lineage>
        <taxon>Eukaryota</taxon>
        <taxon>Fungi</taxon>
        <taxon>Dikarya</taxon>
        <taxon>Basidiomycota</taxon>
        <taxon>Agaricomycotina</taxon>
        <taxon>Agaricomycetes</taxon>
        <taxon>Cantharellales</taxon>
        <taxon>Tulasnellaceae</taxon>
        <taxon>Tulasnella</taxon>
    </lineage>
</organism>
<dbReference type="HOGENOM" id="CLU_2706611_0_0_1"/>
<keyword evidence="3" id="KW-1185">Reference proteome</keyword>
<feature type="compositionally biased region" description="Basic and acidic residues" evidence="1">
    <location>
        <begin position="42"/>
        <end position="58"/>
    </location>
</feature>
<evidence type="ECO:0000313" key="2">
    <source>
        <dbReference type="EMBL" id="KIO20620.1"/>
    </source>
</evidence>
<reference evidence="3" key="2">
    <citation type="submission" date="2015-01" db="EMBL/GenBank/DDBJ databases">
        <title>Evolutionary Origins and Diversification of the Mycorrhizal Mutualists.</title>
        <authorList>
            <consortium name="DOE Joint Genome Institute"/>
            <consortium name="Mycorrhizal Genomics Consortium"/>
            <person name="Kohler A."/>
            <person name="Kuo A."/>
            <person name="Nagy L.G."/>
            <person name="Floudas D."/>
            <person name="Copeland A."/>
            <person name="Barry K.W."/>
            <person name="Cichocki N."/>
            <person name="Veneault-Fourrey C."/>
            <person name="LaButti K."/>
            <person name="Lindquist E.A."/>
            <person name="Lipzen A."/>
            <person name="Lundell T."/>
            <person name="Morin E."/>
            <person name="Murat C."/>
            <person name="Riley R."/>
            <person name="Ohm R."/>
            <person name="Sun H."/>
            <person name="Tunlid A."/>
            <person name="Henrissat B."/>
            <person name="Grigoriev I.V."/>
            <person name="Hibbett D.S."/>
            <person name="Martin F."/>
        </authorList>
    </citation>
    <scope>NUCLEOTIDE SEQUENCE [LARGE SCALE GENOMIC DNA]</scope>
    <source>
        <strain evidence="3">MUT 4182</strain>
    </source>
</reference>
<dbReference type="Proteomes" id="UP000054248">
    <property type="component" value="Unassembled WGS sequence"/>
</dbReference>
<evidence type="ECO:0000256" key="1">
    <source>
        <dbReference type="SAM" id="MobiDB-lite"/>
    </source>
</evidence>
<proteinExistence type="predicted"/>
<dbReference type="AlphaFoldDB" id="A0A0C3PYZ5"/>
<gene>
    <name evidence="2" type="ORF">M407DRAFT_134687</name>
</gene>